<dbReference type="PROSITE" id="PS50088">
    <property type="entry name" value="ANK_REPEAT"/>
    <property type="match status" value="2"/>
</dbReference>
<dbReference type="GO" id="GO:0004842">
    <property type="term" value="F:ubiquitin-protein transferase activity"/>
    <property type="evidence" value="ECO:0007669"/>
    <property type="project" value="TreeGrafter"/>
</dbReference>
<evidence type="ECO:0000256" key="2">
    <source>
        <dbReference type="ARBA" id="ARBA00023043"/>
    </source>
</evidence>
<dbReference type="SUPFAM" id="SSF48403">
    <property type="entry name" value="Ankyrin repeat"/>
    <property type="match status" value="1"/>
</dbReference>
<accession>A0A2J8A841</accession>
<keyword evidence="5" id="KW-1185">Reference proteome</keyword>
<dbReference type="PANTHER" id="PTHR24171:SF8">
    <property type="entry name" value="BRCA1-ASSOCIATED RING DOMAIN PROTEIN 1"/>
    <property type="match status" value="1"/>
</dbReference>
<evidence type="ECO:0000313" key="5">
    <source>
        <dbReference type="Proteomes" id="UP000236333"/>
    </source>
</evidence>
<dbReference type="PROSITE" id="PS50297">
    <property type="entry name" value="ANK_REP_REGION"/>
    <property type="match status" value="2"/>
</dbReference>
<comment type="caution">
    <text evidence="4">The sequence shown here is derived from an EMBL/GenBank/DDBJ whole genome shotgun (WGS) entry which is preliminary data.</text>
</comment>
<feature type="repeat" description="ANK" evidence="3">
    <location>
        <begin position="10"/>
        <end position="42"/>
    </location>
</feature>
<dbReference type="SMART" id="SM00248">
    <property type="entry name" value="ANK"/>
    <property type="match status" value="2"/>
</dbReference>
<organism evidence="4 5">
    <name type="scientific">Tetrabaena socialis</name>
    <dbReference type="NCBI Taxonomy" id="47790"/>
    <lineage>
        <taxon>Eukaryota</taxon>
        <taxon>Viridiplantae</taxon>
        <taxon>Chlorophyta</taxon>
        <taxon>core chlorophytes</taxon>
        <taxon>Chlorophyceae</taxon>
        <taxon>CS clade</taxon>
        <taxon>Chlamydomonadales</taxon>
        <taxon>Tetrabaenaceae</taxon>
        <taxon>Tetrabaena</taxon>
    </lineage>
</organism>
<dbReference type="Gene3D" id="1.25.40.20">
    <property type="entry name" value="Ankyrin repeat-containing domain"/>
    <property type="match status" value="1"/>
</dbReference>
<gene>
    <name evidence="4" type="ORF">TSOC_004761</name>
</gene>
<proteinExistence type="predicted"/>
<evidence type="ECO:0000313" key="4">
    <source>
        <dbReference type="EMBL" id="PNH08660.1"/>
    </source>
</evidence>
<dbReference type="Pfam" id="PF12796">
    <property type="entry name" value="Ank_2"/>
    <property type="match status" value="1"/>
</dbReference>
<keyword evidence="2 3" id="KW-0040">ANK repeat</keyword>
<dbReference type="OrthoDB" id="567615at2759"/>
<dbReference type="PANTHER" id="PTHR24171">
    <property type="entry name" value="ANKYRIN REPEAT DOMAIN-CONTAINING PROTEIN 39-RELATED"/>
    <property type="match status" value="1"/>
</dbReference>
<evidence type="ECO:0000256" key="3">
    <source>
        <dbReference type="PROSITE-ProRule" id="PRU00023"/>
    </source>
</evidence>
<reference evidence="4 5" key="1">
    <citation type="journal article" date="2017" name="Mol. Biol. Evol.">
        <title>The 4-celled Tetrabaena socialis nuclear genome reveals the essential components for genetic control of cell number at the origin of multicellularity in the volvocine lineage.</title>
        <authorList>
            <person name="Featherston J."/>
            <person name="Arakaki Y."/>
            <person name="Hanschen E.R."/>
            <person name="Ferris P.J."/>
            <person name="Michod R.E."/>
            <person name="Olson B.J.S.C."/>
            <person name="Nozaki H."/>
            <person name="Durand P.M."/>
        </authorList>
    </citation>
    <scope>NUCLEOTIDE SEQUENCE [LARGE SCALE GENOMIC DNA]</scope>
    <source>
        <strain evidence="4 5">NIES-571</strain>
    </source>
</reference>
<dbReference type="EMBL" id="PGGS01000120">
    <property type="protein sequence ID" value="PNH08660.1"/>
    <property type="molecule type" value="Genomic_DNA"/>
</dbReference>
<dbReference type="PRINTS" id="PR01415">
    <property type="entry name" value="ANKYRIN"/>
</dbReference>
<keyword evidence="1" id="KW-0677">Repeat</keyword>
<name>A0A2J8A841_9CHLO</name>
<feature type="repeat" description="ANK" evidence="3">
    <location>
        <begin position="43"/>
        <end position="75"/>
    </location>
</feature>
<dbReference type="AlphaFoldDB" id="A0A2J8A841"/>
<dbReference type="Proteomes" id="UP000236333">
    <property type="component" value="Unassembled WGS sequence"/>
</dbReference>
<evidence type="ECO:0000256" key="1">
    <source>
        <dbReference type="ARBA" id="ARBA00022737"/>
    </source>
</evidence>
<protein>
    <submittedName>
        <fullName evidence="4">Ankyrin repeat domain-containing protein</fullName>
    </submittedName>
</protein>
<dbReference type="InterPro" id="IPR036770">
    <property type="entry name" value="Ankyrin_rpt-contain_sf"/>
</dbReference>
<sequence length="90" mass="9100">MIDDPSTVLVGDTALMMACANGDTEVAKALLAASADVNARNSDGDTALFVACKEGHAEVATILLAAGADFNTAKSSVRVGQQAADKYIGL</sequence>
<dbReference type="InterPro" id="IPR002110">
    <property type="entry name" value="Ankyrin_rpt"/>
</dbReference>
<dbReference type="GO" id="GO:0085020">
    <property type="term" value="P:protein K6-linked ubiquitination"/>
    <property type="evidence" value="ECO:0007669"/>
    <property type="project" value="TreeGrafter"/>
</dbReference>